<dbReference type="AlphaFoldDB" id="A0A967B7S8"/>
<dbReference type="InterPro" id="IPR006175">
    <property type="entry name" value="YjgF/YER057c/UK114"/>
</dbReference>
<evidence type="ECO:0000313" key="2">
    <source>
        <dbReference type="EMBL" id="NHO53641.1"/>
    </source>
</evidence>
<evidence type="ECO:0000256" key="1">
    <source>
        <dbReference type="SAM" id="MobiDB-lite"/>
    </source>
</evidence>
<dbReference type="InterPro" id="IPR035959">
    <property type="entry name" value="RutC-like_sf"/>
</dbReference>
<dbReference type="Gene3D" id="3.30.1330.40">
    <property type="entry name" value="RutC-like"/>
    <property type="match status" value="1"/>
</dbReference>
<protein>
    <submittedName>
        <fullName evidence="2">Uncharacterized protein</fullName>
    </submittedName>
</protein>
<dbReference type="PANTHER" id="PTHR43857">
    <property type="entry name" value="BLR7761 PROTEIN"/>
    <property type="match status" value="1"/>
</dbReference>
<dbReference type="Pfam" id="PF01042">
    <property type="entry name" value="Ribonuc_L-PSP"/>
    <property type="match status" value="1"/>
</dbReference>
<reference evidence="2" key="1">
    <citation type="submission" date="2019-11" db="EMBL/GenBank/DDBJ databases">
        <title>Description of new Acetobacter species.</title>
        <authorList>
            <person name="Cleenwerck I."/>
            <person name="Sombolestani A.S."/>
        </authorList>
    </citation>
    <scope>NUCLEOTIDE SEQUENCE</scope>
    <source>
        <strain evidence="2">LMG 1626</strain>
    </source>
</reference>
<proteinExistence type="predicted"/>
<dbReference type="PANTHER" id="PTHR43857:SF1">
    <property type="entry name" value="YJGH FAMILY PROTEIN"/>
    <property type="match status" value="1"/>
</dbReference>
<gene>
    <name evidence="2" type="ORF">GOB87_06645</name>
</gene>
<sequence>MTPASALAKAHDSSDQTFCPEMTPPRCERARGGLRVRNVRGYDRRKGCFPKRIAEQCRLAFSTGSEVLSERGISLDDVVRVVYLVKDAGQLSSCAPFMRDALGENRPATTVLIVDGFDRPDVEIEMELVVRTPDMGDVN</sequence>
<name>A0A967B7S8_9PROT</name>
<dbReference type="RefSeq" id="WP_166314079.1">
    <property type="nucleotide sequence ID" value="NZ_WOTH01000010.1"/>
</dbReference>
<dbReference type="SUPFAM" id="SSF55298">
    <property type="entry name" value="YjgF-like"/>
    <property type="match status" value="1"/>
</dbReference>
<dbReference type="Proteomes" id="UP000597459">
    <property type="component" value="Unassembled WGS sequence"/>
</dbReference>
<keyword evidence="3" id="KW-1185">Reference proteome</keyword>
<feature type="region of interest" description="Disordered" evidence="1">
    <location>
        <begin position="1"/>
        <end position="22"/>
    </location>
</feature>
<organism evidence="2 3">
    <name type="scientific">Acetobacter estunensis</name>
    <dbReference type="NCBI Taxonomy" id="104097"/>
    <lineage>
        <taxon>Bacteria</taxon>
        <taxon>Pseudomonadati</taxon>
        <taxon>Pseudomonadota</taxon>
        <taxon>Alphaproteobacteria</taxon>
        <taxon>Acetobacterales</taxon>
        <taxon>Acetobacteraceae</taxon>
        <taxon>Acetobacter</taxon>
    </lineage>
</organism>
<accession>A0A967B7S8</accession>
<evidence type="ECO:0000313" key="3">
    <source>
        <dbReference type="Proteomes" id="UP000597459"/>
    </source>
</evidence>
<comment type="caution">
    <text evidence="2">The sequence shown here is derived from an EMBL/GenBank/DDBJ whole genome shotgun (WGS) entry which is preliminary data.</text>
</comment>
<dbReference type="EMBL" id="WOTH01000010">
    <property type="protein sequence ID" value="NHO53641.1"/>
    <property type="molecule type" value="Genomic_DNA"/>
</dbReference>